<sequence>MNPPANKKMEYEMSSLLNSSAVKRTLSACFALPFIVLAGNAAADGDGVWKGGENVYAKVCGHCHEKQVGPTITGRQLPPQYITAIVRNGFRAMPAFPASFIDDNSLQQVAEYISKMPAPAAKP</sequence>
<dbReference type="Proteomes" id="UP000385207">
    <property type="component" value="Unassembled WGS sequence"/>
</dbReference>
<proteinExistence type="predicted"/>
<evidence type="ECO:0000256" key="1">
    <source>
        <dbReference type="ARBA" id="ARBA00022617"/>
    </source>
</evidence>
<dbReference type="GO" id="GO:0046872">
    <property type="term" value="F:metal ion binding"/>
    <property type="evidence" value="ECO:0007669"/>
    <property type="project" value="UniProtKB-KW"/>
</dbReference>
<evidence type="ECO:0000256" key="2">
    <source>
        <dbReference type="ARBA" id="ARBA00022723"/>
    </source>
</evidence>
<evidence type="ECO:0000313" key="5">
    <source>
        <dbReference type="Proteomes" id="UP000385207"/>
    </source>
</evidence>
<organism evidence="4 5">
    <name type="scientific">Pseudomonas fluorescens</name>
    <dbReference type="NCBI Taxonomy" id="294"/>
    <lineage>
        <taxon>Bacteria</taxon>
        <taxon>Pseudomonadati</taxon>
        <taxon>Pseudomonadota</taxon>
        <taxon>Gammaproteobacteria</taxon>
        <taxon>Pseudomonadales</taxon>
        <taxon>Pseudomonadaceae</taxon>
        <taxon>Pseudomonas</taxon>
    </lineage>
</organism>
<dbReference type="Gene3D" id="1.10.760.10">
    <property type="entry name" value="Cytochrome c-like domain"/>
    <property type="match status" value="1"/>
</dbReference>
<dbReference type="InterPro" id="IPR036909">
    <property type="entry name" value="Cyt_c-like_dom_sf"/>
</dbReference>
<dbReference type="GO" id="GO:0020037">
    <property type="term" value="F:heme binding"/>
    <property type="evidence" value="ECO:0007669"/>
    <property type="project" value="InterPro"/>
</dbReference>
<dbReference type="PROSITE" id="PS51007">
    <property type="entry name" value="CYTC"/>
    <property type="match status" value="1"/>
</dbReference>
<dbReference type="EMBL" id="CABVII010000022">
    <property type="protein sequence ID" value="VVP32307.1"/>
    <property type="molecule type" value="Genomic_DNA"/>
</dbReference>
<protein>
    <submittedName>
        <fullName evidence="4">4-cresol dehydrogenase [hydroxylating] cytochrome c subunit</fullName>
    </submittedName>
</protein>
<keyword evidence="2" id="KW-0479">Metal-binding</keyword>
<dbReference type="Pfam" id="PF13442">
    <property type="entry name" value="Cytochrome_CBB3"/>
    <property type="match status" value="1"/>
</dbReference>
<gene>
    <name evidence="4" type="primary">pchC</name>
    <name evidence="4" type="ORF">PS862_04436</name>
</gene>
<keyword evidence="1" id="KW-0349">Heme</keyword>
<evidence type="ECO:0000313" key="4">
    <source>
        <dbReference type="EMBL" id="VVP32307.1"/>
    </source>
</evidence>
<dbReference type="SUPFAM" id="SSF46626">
    <property type="entry name" value="Cytochrome c"/>
    <property type="match status" value="1"/>
</dbReference>
<dbReference type="AlphaFoldDB" id="A0A5E6U0T7"/>
<name>A0A5E6U0T7_PSEFL</name>
<dbReference type="GO" id="GO:0009055">
    <property type="term" value="F:electron transfer activity"/>
    <property type="evidence" value="ECO:0007669"/>
    <property type="project" value="InterPro"/>
</dbReference>
<keyword evidence="3" id="KW-0408">Iron</keyword>
<reference evidence="4 5" key="1">
    <citation type="submission" date="2019-09" db="EMBL/GenBank/DDBJ databases">
        <authorList>
            <person name="Chandra G."/>
            <person name="Truman W A."/>
        </authorList>
    </citation>
    <scope>NUCLEOTIDE SEQUENCE [LARGE SCALE GENOMIC DNA]</scope>
    <source>
        <strain evidence="4">PS862</strain>
    </source>
</reference>
<evidence type="ECO:0000256" key="3">
    <source>
        <dbReference type="ARBA" id="ARBA00023004"/>
    </source>
</evidence>
<dbReference type="InterPro" id="IPR009056">
    <property type="entry name" value="Cyt_c-like_dom"/>
</dbReference>
<accession>A0A5E6U0T7</accession>